<dbReference type="AlphaFoldDB" id="X1MCY9"/>
<organism evidence="1">
    <name type="scientific">marine sediment metagenome</name>
    <dbReference type="NCBI Taxonomy" id="412755"/>
    <lineage>
        <taxon>unclassified sequences</taxon>
        <taxon>metagenomes</taxon>
        <taxon>ecological metagenomes</taxon>
    </lineage>
</organism>
<reference evidence="1" key="1">
    <citation type="journal article" date="2014" name="Front. Microbiol.">
        <title>High frequency of phylogenetically diverse reductive dehalogenase-homologous genes in deep subseafloor sedimentary metagenomes.</title>
        <authorList>
            <person name="Kawai M."/>
            <person name="Futagami T."/>
            <person name="Toyoda A."/>
            <person name="Takaki Y."/>
            <person name="Nishi S."/>
            <person name="Hori S."/>
            <person name="Arai W."/>
            <person name="Tsubouchi T."/>
            <person name="Morono Y."/>
            <person name="Uchiyama I."/>
            <person name="Ito T."/>
            <person name="Fujiyama A."/>
            <person name="Inagaki F."/>
            <person name="Takami H."/>
        </authorList>
    </citation>
    <scope>NUCLEOTIDE SEQUENCE</scope>
    <source>
        <strain evidence="1">Expedition CK06-06</strain>
    </source>
</reference>
<evidence type="ECO:0000313" key="1">
    <source>
        <dbReference type="EMBL" id="GAI29497.1"/>
    </source>
</evidence>
<proteinExistence type="predicted"/>
<feature type="non-terminal residue" evidence="1">
    <location>
        <position position="1"/>
    </location>
</feature>
<gene>
    <name evidence="1" type="ORF">S06H3_34379</name>
</gene>
<protein>
    <submittedName>
        <fullName evidence="1">Uncharacterized protein</fullName>
    </submittedName>
</protein>
<sequence length="218" mass="26071">PLLLDELRDIGRVAVEREWKLRWPRQYPTMDRWISAVYGRMRAINFWIAEIRVELVALQIIQTEIIIYSITVSPGEALQREYTRRFQGFYQIDALRVRVTGAFDYTYELTKTELEACTYDFYKKWNWIKDGVIKLPVYTSAPEWAETQIFDYLDKPEGAFIVMLSTLEVDPYSGVTEETFRKEFITPLRIYMPTETEIRDMLRYIGKTEEQIEEIMER</sequence>
<comment type="caution">
    <text evidence="1">The sequence shown here is derived from an EMBL/GenBank/DDBJ whole genome shotgun (WGS) entry which is preliminary data.</text>
</comment>
<name>X1MCY9_9ZZZZ</name>
<accession>X1MCY9</accession>
<dbReference type="EMBL" id="BARV01020632">
    <property type="protein sequence ID" value="GAI29497.1"/>
    <property type="molecule type" value="Genomic_DNA"/>
</dbReference>